<accession>A0A3M7QJY3</accession>
<organism evidence="1 2">
    <name type="scientific">Brachionus plicatilis</name>
    <name type="common">Marine rotifer</name>
    <name type="synonym">Brachionus muelleri</name>
    <dbReference type="NCBI Taxonomy" id="10195"/>
    <lineage>
        <taxon>Eukaryota</taxon>
        <taxon>Metazoa</taxon>
        <taxon>Spiralia</taxon>
        <taxon>Gnathifera</taxon>
        <taxon>Rotifera</taxon>
        <taxon>Eurotatoria</taxon>
        <taxon>Monogononta</taxon>
        <taxon>Pseudotrocha</taxon>
        <taxon>Ploima</taxon>
        <taxon>Brachionidae</taxon>
        <taxon>Brachionus</taxon>
    </lineage>
</organism>
<proteinExistence type="predicted"/>
<name>A0A3M7QJY3_BRAPC</name>
<comment type="caution">
    <text evidence="1">The sequence shown here is derived from an EMBL/GenBank/DDBJ whole genome shotgun (WGS) entry which is preliminary data.</text>
</comment>
<dbReference type="AlphaFoldDB" id="A0A3M7QJY3"/>
<dbReference type="EMBL" id="REGN01005910">
    <property type="protein sequence ID" value="RNA11599.1"/>
    <property type="molecule type" value="Genomic_DNA"/>
</dbReference>
<gene>
    <name evidence="1" type="ORF">BpHYR1_008940</name>
</gene>
<reference evidence="1 2" key="1">
    <citation type="journal article" date="2018" name="Sci. Rep.">
        <title>Genomic signatures of local adaptation to the degree of environmental predictability in rotifers.</title>
        <authorList>
            <person name="Franch-Gras L."/>
            <person name="Hahn C."/>
            <person name="Garcia-Roger E.M."/>
            <person name="Carmona M.J."/>
            <person name="Serra M."/>
            <person name="Gomez A."/>
        </authorList>
    </citation>
    <scope>NUCLEOTIDE SEQUENCE [LARGE SCALE GENOMIC DNA]</scope>
    <source>
        <strain evidence="1">HYR1</strain>
    </source>
</reference>
<protein>
    <submittedName>
        <fullName evidence="1">Uncharacterized protein</fullName>
    </submittedName>
</protein>
<dbReference type="Proteomes" id="UP000276133">
    <property type="component" value="Unassembled WGS sequence"/>
</dbReference>
<evidence type="ECO:0000313" key="2">
    <source>
        <dbReference type="Proteomes" id="UP000276133"/>
    </source>
</evidence>
<keyword evidence="2" id="KW-1185">Reference proteome</keyword>
<evidence type="ECO:0000313" key="1">
    <source>
        <dbReference type="EMBL" id="RNA11599.1"/>
    </source>
</evidence>
<sequence length="77" mass="9414">MIQILKRKHFFILSILRNLEKPIFNECKKWRYVTSKLVTQRFNKFSKLKINLILRDSEVNRMKKETKNPMKFKLTGN</sequence>